<gene>
    <name evidence="2" type="ORF">BT96DRAFT_996172</name>
</gene>
<proteinExistence type="predicted"/>
<feature type="compositionally biased region" description="Basic and acidic residues" evidence="1">
    <location>
        <begin position="233"/>
        <end position="243"/>
    </location>
</feature>
<feature type="compositionally biased region" description="Low complexity" evidence="1">
    <location>
        <begin position="11"/>
        <end position="23"/>
    </location>
</feature>
<sequence>MSLVLTCLQAKAAASTAGPSPSGNQTQEVNNDQDSQRGQGDNDEIHNEKDPLSLLGRGDPGTYSCPCTASPQRQKSLPFKPQLPRPRSNLFNDLLRSQGDDQDVQGDNDGGDVDKFGYPSNKSACAAALHYPGGYVPADEASRTTLHVPSSLAQHTDSCHSCHGAATTSAQTLRPGRSASSGDCNYGYQQRARQCEVRCTTSLFLHSHIRGQSLFRQVCLYTRGLSTGPFSHTDTHTGARRGDTSGSNPQKDAQAGDGIHVHAASGATDNAHNPQPTLFYPPPLLLRAAGLLLLHPNTFQSRKASRWALHLKANLAQWILCWHVCCETTKLSQAGLGTTNRRTDTMGTGTQTGGMFLPEISLPPIQSFNVFQPNDYNVHGLMPSFQGTGPALPAPLARHQPLPAVAVFGSQPLAYPPQLPVHHAQIPSSHYPSLPHILTTPTYRLPIPSIPNMLPQLVKTCQPNRGKVQRWQKSQARTRRFGHCRARFRPIPPMLLSGPNIASM</sequence>
<feature type="region of interest" description="Disordered" evidence="1">
    <location>
        <begin position="230"/>
        <end position="255"/>
    </location>
</feature>
<organism evidence="2 3">
    <name type="scientific">Gymnopus androsaceus JB14</name>
    <dbReference type="NCBI Taxonomy" id="1447944"/>
    <lineage>
        <taxon>Eukaryota</taxon>
        <taxon>Fungi</taxon>
        <taxon>Dikarya</taxon>
        <taxon>Basidiomycota</taxon>
        <taxon>Agaricomycotina</taxon>
        <taxon>Agaricomycetes</taxon>
        <taxon>Agaricomycetidae</taxon>
        <taxon>Agaricales</taxon>
        <taxon>Marasmiineae</taxon>
        <taxon>Omphalotaceae</taxon>
        <taxon>Gymnopus</taxon>
    </lineage>
</organism>
<feature type="compositionally biased region" description="Polar residues" evidence="1">
    <location>
        <begin position="65"/>
        <end position="75"/>
    </location>
</feature>
<evidence type="ECO:0000313" key="2">
    <source>
        <dbReference type="EMBL" id="KAE9396988.1"/>
    </source>
</evidence>
<evidence type="ECO:0000256" key="1">
    <source>
        <dbReference type="SAM" id="MobiDB-lite"/>
    </source>
</evidence>
<evidence type="ECO:0000313" key="3">
    <source>
        <dbReference type="Proteomes" id="UP000799118"/>
    </source>
</evidence>
<dbReference type="AlphaFoldDB" id="A0A6A4HHE5"/>
<dbReference type="Proteomes" id="UP000799118">
    <property type="component" value="Unassembled WGS sequence"/>
</dbReference>
<dbReference type="EMBL" id="ML769504">
    <property type="protein sequence ID" value="KAE9396988.1"/>
    <property type="molecule type" value="Genomic_DNA"/>
</dbReference>
<accession>A0A6A4HHE5</accession>
<name>A0A6A4HHE5_9AGAR</name>
<keyword evidence="3" id="KW-1185">Reference proteome</keyword>
<protein>
    <submittedName>
        <fullName evidence="2">Uncharacterized protein</fullName>
    </submittedName>
</protein>
<feature type="compositionally biased region" description="Polar residues" evidence="1">
    <location>
        <begin position="24"/>
        <end position="39"/>
    </location>
</feature>
<feature type="region of interest" description="Disordered" evidence="1">
    <location>
        <begin position="11"/>
        <end position="89"/>
    </location>
</feature>
<reference evidence="2" key="1">
    <citation type="journal article" date="2019" name="Environ. Microbiol.">
        <title>Fungal ecological strategies reflected in gene transcription - a case study of two litter decomposers.</title>
        <authorList>
            <person name="Barbi F."/>
            <person name="Kohler A."/>
            <person name="Barry K."/>
            <person name="Baskaran P."/>
            <person name="Daum C."/>
            <person name="Fauchery L."/>
            <person name="Ihrmark K."/>
            <person name="Kuo A."/>
            <person name="LaButti K."/>
            <person name="Lipzen A."/>
            <person name="Morin E."/>
            <person name="Grigoriev I.V."/>
            <person name="Henrissat B."/>
            <person name="Lindahl B."/>
            <person name="Martin F."/>
        </authorList>
    </citation>
    <scope>NUCLEOTIDE SEQUENCE</scope>
    <source>
        <strain evidence="2">JB14</strain>
    </source>
</reference>